<reference evidence="2" key="1">
    <citation type="journal article" date="2022" name="ISME J.">
        <title>Identification of active gaseous-alkane degraders at natural gas seeps.</title>
        <authorList>
            <person name="Farhan Ul Haque M."/>
            <person name="Hernandez M."/>
            <person name="Crombie A.T."/>
            <person name="Murrell J.C."/>
        </authorList>
    </citation>
    <scope>NUCLEOTIDE SEQUENCE</scope>
    <source>
        <strain evidence="2">PC2</strain>
    </source>
</reference>
<evidence type="ECO:0000256" key="1">
    <source>
        <dbReference type="SAM" id="Phobius"/>
    </source>
</evidence>
<evidence type="ECO:0000313" key="2">
    <source>
        <dbReference type="EMBL" id="MCI4684369.1"/>
    </source>
</evidence>
<accession>A0ABS9Z9K4</accession>
<feature type="transmembrane region" description="Helical" evidence="1">
    <location>
        <begin position="148"/>
        <end position="170"/>
    </location>
</feature>
<dbReference type="RefSeq" id="WP_243068266.1">
    <property type="nucleotide sequence ID" value="NZ_JAIVFK010000062.1"/>
</dbReference>
<evidence type="ECO:0008006" key="4">
    <source>
        <dbReference type="Google" id="ProtNLM"/>
    </source>
</evidence>
<dbReference type="Proteomes" id="UP001139104">
    <property type="component" value="Unassembled WGS sequence"/>
</dbReference>
<feature type="transmembrane region" description="Helical" evidence="1">
    <location>
        <begin position="70"/>
        <end position="93"/>
    </location>
</feature>
<keyword evidence="1" id="KW-1133">Transmembrane helix</keyword>
<sequence>MDLLSFARGPALTFSMAVFVLGVLWRLVGVLALAPWNDFSPAREGAPPNWLSATRAVFRKMIPHKTFLKLGMFTTVNGYVFHIGLAIVVFLFVPHILFLKSLFGVSWPGLPNSVIYGVGALTAASLLAALAYRLTSPVLKLISRPNDYISWLLTFLPVVTGLAAAAHVGARYETLLALHILSICAFLIWFPFGKLMHAFLFVLSRGATGIRFGHRGAQI</sequence>
<keyword evidence="1" id="KW-0812">Transmembrane</keyword>
<dbReference type="InterPro" id="IPR036197">
    <property type="entry name" value="NarG-like_sf"/>
</dbReference>
<comment type="caution">
    <text evidence="2">The sequence shown here is derived from an EMBL/GenBank/DDBJ whole genome shotgun (WGS) entry which is preliminary data.</text>
</comment>
<keyword evidence="3" id="KW-1185">Reference proteome</keyword>
<keyword evidence="1" id="KW-0472">Membrane</keyword>
<feature type="transmembrane region" description="Helical" evidence="1">
    <location>
        <begin position="176"/>
        <end position="203"/>
    </location>
</feature>
<protein>
    <recommendedName>
        <fullName evidence="4">Nitrate reductase</fullName>
    </recommendedName>
</protein>
<proteinExistence type="predicted"/>
<gene>
    <name evidence="2" type="ORF">K2U94_16635</name>
</gene>
<evidence type="ECO:0000313" key="3">
    <source>
        <dbReference type="Proteomes" id="UP001139104"/>
    </source>
</evidence>
<feature type="transmembrane region" description="Helical" evidence="1">
    <location>
        <begin position="12"/>
        <end position="34"/>
    </location>
</feature>
<feature type="transmembrane region" description="Helical" evidence="1">
    <location>
        <begin position="113"/>
        <end position="136"/>
    </location>
</feature>
<name>A0ABS9Z9K4_9HYPH</name>
<dbReference type="SUPFAM" id="SSF103501">
    <property type="entry name" value="Respiratory nitrate reductase 1 gamma chain"/>
    <property type="match status" value="1"/>
</dbReference>
<dbReference type="Gene3D" id="1.20.950.20">
    <property type="entry name" value="Transmembrane di-heme cytochromes, Chain C"/>
    <property type="match status" value="1"/>
</dbReference>
<organism evidence="2 3">
    <name type="scientific">Candidatus Rhodoblastus alkanivorans</name>
    <dbReference type="NCBI Taxonomy" id="2954117"/>
    <lineage>
        <taxon>Bacteria</taxon>
        <taxon>Pseudomonadati</taxon>
        <taxon>Pseudomonadota</taxon>
        <taxon>Alphaproteobacteria</taxon>
        <taxon>Hyphomicrobiales</taxon>
        <taxon>Rhodoblastaceae</taxon>
        <taxon>Rhodoblastus</taxon>
    </lineage>
</organism>
<dbReference type="EMBL" id="JAIVFP010000001">
    <property type="protein sequence ID" value="MCI4684369.1"/>
    <property type="molecule type" value="Genomic_DNA"/>
</dbReference>